<dbReference type="PANTHER" id="PTHR31272">
    <property type="entry name" value="CYTOCHROME C-TYPE BIOGENESIS PROTEIN HI_1454-RELATED"/>
    <property type="match status" value="1"/>
</dbReference>
<keyword evidence="3" id="KW-1185">Reference proteome</keyword>
<proteinExistence type="predicted"/>
<keyword evidence="1" id="KW-0472">Membrane</keyword>
<dbReference type="Proteomes" id="UP000637578">
    <property type="component" value="Unassembled WGS sequence"/>
</dbReference>
<evidence type="ECO:0000313" key="3">
    <source>
        <dbReference type="Proteomes" id="UP000637578"/>
    </source>
</evidence>
<keyword evidence="1" id="KW-0812">Transmembrane</keyword>
<dbReference type="EMBL" id="BMMK01000017">
    <property type="protein sequence ID" value="GGM62794.1"/>
    <property type="molecule type" value="Genomic_DNA"/>
</dbReference>
<dbReference type="PANTHER" id="PTHR31272:SF4">
    <property type="entry name" value="CYTOCHROME C-TYPE BIOGENESIS PROTEIN HI_1454-RELATED"/>
    <property type="match status" value="1"/>
</dbReference>
<evidence type="ECO:0000313" key="2">
    <source>
        <dbReference type="EMBL" id="GGM62794.1"/>
    </source>
</evidence>
<gene>
    <name evidence="2" type="ORF">GCM10012275_36900</name>
</gene>
<dbReference type="InterPro" id="IPR051790">
    <property type="entry name" value="Cytochrome_c-biogenesis_DsbD"/>
</dbReference>
<reference evidence="2" key="1">
    <citation type="journal article" date="2014" name="Int. J. Syst. Evol. Microbiol.">
        <title>Complete genome sequence of Corynebacterium casei LMG S-19264T (=DSM 44701T), isolated from a smear-ripened cheese.</title>
        <authorList>
            <consortium name="US DOE Joint Genome Institute (JGI-PGF)"/>
            <person name="Walter F."/>
            <person name="Albersmeier A."/>
            <person name="Kalinowski J."/>
            <person name="Ruckert C."/>
        </authorList>
    </citation>
    <scope>NUCLEOTIDE SEQUENCE</scope>
    <source>
        <strain evidence="2">CGMCC 4.5737</strain>
    </source>
</reference>
<dbReference type="AlphaFoldDB" id="A0A8J3CDC9"/>
<feature type="transmembrane region" description="Helical" evidence="1">
    <location>
        <begin position="200"/>
        <end position="224"/>
    </location>
</feature>
<protein>
    <submittedName>
        <fullName evidence="2">Integral membrane protein</fullName>
    </submittedName>
</protein>
<name>A0A8J3CDC9_9PSEU</name>
<reference evidence="2" key="2">
    <citation type="submission" date="2020-09" db="EMBL/GenBank/DDBJ databases">
        <authorList>
            <person name="Sun Q."/>
            <person name="Zhou Y."/>
        </authorList>
    </citation>
    <scope>NUCLEOTIDE SEQUENCE</scope>
    <source>
        <strain evidence="2">CGMCC 4.5737</strain>
    </source>
</reference>
<feature type="transmembrane region" description="Helical" evidence="1">
    <location>
        <begin position="56"/>
        <end position="78"/>
    </location>
</feature>
<feature type="transmembrane region" description="Helical" evidence="1">
    <location>
        <begin position="260"/>
        <end position="279"/>
    </location>
</feature>
<sequence length="304" mass="31171">MSGVPVALAFTAGTLAAFNPCGFALLPTYLSLFVAGGGSTPAGGRAAALRRALAATLAMTGGFVTVFGLFGLVVAPLATSVERYLPWLTVVIGIALVGLGGWLLAGKEVVVSTPKLRTRGDPVRSSASMVLYGISYAVASLSCTIGPFLALTTAALRAGSLVTAFGVFAAYAAGMGLVVGILTLAAALAQQSLITRMRQVMRYVSRAGGGLLVLGGLYVTYYGWYELRVLGGDVGDDAVVGAVTQVQSAVVRFLTGLGPWPLIGVLAVLLAAVVASSLLRRRSRAARRAQPDDEHVANSRSGRP</sequence>
<keyword evidence="1" id="KW-1133">Transmembrane helix</keyword>
<accession>A0A8J3CDC9</accession>
<feature type="transmembrane region" description="Helical" evidence="1">
    <location>
        <begin position="84"/>
        <end position="105"/>
    </location>
</feature>
<feature type="transmembrane region" description="Helical" evidence="1">
    <location>
        <begin position="126"/>
        <end position="149"/>
    </location>
</feature>
<dbReference type="RefSeq" id="WP_189059307.1">
    <property type="nucleotide sequence ID" value="NZ_BMMK01000017.1"/>
</dbReference>
<feature type="transmembrane region" description="Helical" evidence="1">
    <location>
        <begin position="161"/>
        <end position="188"/>
    </location>
</feature>
<comment type="caution">
    <text evidence="2">The sequence shown here is derived from an EMBL/GenBank/DDBJ whole genome shotgun (WGS) entry which is preliminary data.</text>
</comment>
<organism evidence="2 3">
    <name type="scientific">Longimycelium tulufanense</name>
    <dbReference type="NCBI Taxonomy" id="907463"/>
    <lineage>
        <taxon>Bacteria</taxon>
        <taxon>Bacillati</taxon>
        <taxon>Actinomycetota</taxon>
        <taxon>Actinomycetes</taxon>
        <taxon>Pseudonocardiales</taxon>
        <taxon>Pseudonocardiaceae</taxon>
        <taxon>Longimycelium</taxon>
    </lineage>
</organism>
<evidence type="ECO:0000256" key="1">
    <source>
        <dbReference type="SAM" id="Phobius"/>
    </source>
</evidence>